<sequence>MWNTIAQHISQTTGQPFEIRDRRSVGGGSINQAYAITDGEQTFFLKLNQATQLAMFEREALGLKEIAASHTLRVPRPVCWGLAESSAYVVMEWLDLGAGNAQAWQKMGQQLAAMHQVESSQGFGWSQDNTIGSTPQLNPWTSDWLTFYREHRLRYQLQLASRRGHFPRSATLLAALPDLLAGHEPKPVLVHGDLWSGNAAVTTTGEPVVLDPAVYYGDREVDVAMTELFGGFPASFYQGYNDAYALDPGYARRKVLYNLYHILNHFNLFGGGYGAQANRMIDQILSS</sequence>
<dbReference type="Pfam" id="PF03881">
    <property type="entry name" value="Fructosamin_kin"/>
    <property type="match status" value="1"/>
</dbReference>
<dbReference type="InterPro" id="IPR011009">
    <property type="entry name" value="Kinase-like_dom_sf"/>
</dbReference>
<dbReference type="PANTHER" id="PTHR12149">
    <property type="entry name" value="FRUCTOSAMINE 3 KINASE-RELATED PROTEIN"/>
    <property type="match status" value="1"/>
</dbReference>
<gene>
    <name evidence="2" type="ORF">ACFVKH_16315</name>
</gene>
<comment type="similarity">
    <text evidence="1">Belongs to the fructosamine kinase family.</text>
</comment>
<dbReference type="GO" id="GO:0016301">
    <property type="term" value="F:kinase activity"/>
    <property type="evidence" value="ECO:0007669"/>
    <property type="project" value="UniProtKB-KW"/>
</dbReference>
<dbReference type="RefSeq" id="WP_377966968.1">
    <property type="nucleotide sequence ID" value="NZ_JBHZOL010000094.1"/>
</dbReference>
<reference evidence="2 3" key="1">
    <citation type="submission" date="2024-10" db="EMBL/GenBank/DDBJ databases">
        <authorList>
            <person name="Ratan Roy A."/>
            <person name="Morales Sandoval P.H."/>
            <person name="De Los Santos Villalobos S."/>
            <person name="Chakraborty S."/>
            <person name="Mukherjee J."/>
        </authorList>
    </citation>
    <scope>NUCLEOTIDE SEQUENCE [LARGE SCALE GENOMIC DNA]</scope>
    <source>
        <strain evidence="2 3">S1</strain>
    </source>
</reference>
<protein>
    <submittedName>
        <fullName evidence="2">Fructosamine kinase family protein</fullName>
    </submittedName>
</protein>
<evidence type="ECO:0000313" key="3">
    <source>
        <dbReference type="Proteomes" id="UP001600165"/>
    </source>
</evidence>
<dbReference type="InterPro" id="IPR016477">
    <property type="entry name" value="Fructo-/Ketosamine-3-kinase"/>
</dbReference>
<keyword evidence="3" id="KW-1185">Reference proteome</keyword>
<evidence type="ECO:0000313" key="2">
    <source>
        <dbReference type="EMBL" id="MFE4107851.1"/>
    </source>
</evidence>
<dbReference type="Proteomes" id="UP001600165">
    <property type="component" value="Unassembled WGS sequence"/>
</dbReference>
<dbReference type="PIRSF" id="PIRSF006221">
    <property type="entry name" value="Ketosamine-3-kinase"/>
    <property type="match status" value="1"/>
</dbReference>
<dbReference type="EMBL" id="JBHZOL010000094">
    <property type="protein sequence ID" value="MFE4107851.1"/>
    <property type="molecule type" value="Genomic_DNA"/>
</dbReference>
<proteinExistence type="inferred from homology"/>
<dbReference type="PANTHER" id="PTHR12149:SF8">
    <property type="entry name" value="PROTEIN-RIBULOSAMINE 3-KINASE"/>
    <property type="match status" value="1"/>
</dbReference>
<dbReference type="Gene3D" id="3.90.1200.10">
    <property type="match status" value="1"/>
</dbReference>
<keyword evidence="1 2" id="KW-0418">Kinase</keyword>
<keyword evidence="1" id="KW-0808">Transferase</keyword>
<dbReference type="SUPFAM" id="SSF56112">
    <property type="entry name" value="Protein kinase-like (PK-like)"/>
    <property type="match status" value="1"/>
</dbReference>
<name>A0ABW6II41_9CYAN</name>
<comment type="caution">
    <text evidence="2">The sequence shown here is derived from an EMBL/GenBank/DDBJ whole genome shotgun (WGS) entry which is preliminary data.</text>
</comment>
<evidence type="ECO:0000256" key="1">
    <source>
        <dbReference type="PIRNR" id="PIRNR006221"/>
    </source>
</evidence>
<dbReference type="Gene3D" id="3.30.200.20">
    <property type="entry name" value="Phosphorylase Kinase, domain 1"/>
    <property type="match status" value="1"/>
</dbReference>
<accession>A0ABW6II41</accession>
<organism evidence="2 3">
    <name type="scientific">Almyronema epifaneia S1</name>
    <dbReference type="NCBI Taxonomy" id="2991925"/>
    <lineage>
        <taxon>Bacteria</taxon>
        <taxon>Bacillati</taxon>
        <taxon>Cyanobacteriota</taxon>
        <taxon>Cyanophyceae</taxon>
        <taxon>Nodosilineales</taxon>
        <taxon>Nodosilineaceae</taxon>
        <taxon>Almyronema</taxon>
        <taxon>Almyronema epifaneia</taxon>
    </lineage>
</organism>